<accession>A0AA37SNB1</accession>
<reference evidence="1" key="2">
    <citation type="submission" date="2023-01" db="EMBL/GenBank/DDBJ databases">
        <title>Draft genome sequence of Portibacter lacus strain NBRC 108769.</title>
        <authorList>
            <person name="Sun Q."/>
            <person name="Mori K."/>
        </authorList>
    </citation>
    <scope>NUCLEOTIDE SEQUENCE</scope>
    <source>
        <strain evidence="1">NBRC 108769</strain>
    </source>
</reference>
<proteinExistence type="predicted"/>
<keyword evidence="2" id="KW-1185">Reference proteome</keyword>
<dbReference type="Proteomes" id="UP001156666">
    <property type="component" value="Unassembled WGS sequence"/>
</dbReference>
<organism evidence="1 2">
    <name type="scientific">Portibacter lacus</name>
    <dbReference type="NCBI Taxonomy" id="1099794"/>
    <lineage>
        <taxon>Bacteria</taxon>
        <taxon>Pseudomonadati</taxon>
        <taxon>Bacteroidota</taxon>
        <taxon>Saprospiria</taxon>
        <taxon>Saprospirales</taxon>
        <taxon>Haliscomenobacteraceae</taxon>
        <taxon>Portibacter</taxon>
    </lineage>
</organism>
<dbReference type="RefSeq" id="WP_235293026.1">
    <property type="nucleotide sequence ID" value="NZ_BSOH01000005.1"/>
</dbReference>
<evidence type="ECO:0008006" key="3">
    <source>
        <dbReference type="Google" id="ProtNLM"/>
    </source>
</evidence>
<comment type="caution">
    <text evidence="1">The sequence shown here is derived from an EMBL/GenBank/DDBJ whole genome shotgun (WGS) entry which is preliminary data.</text>
</comment>
<evidence type="ECO:0000313" key="2">
    <source>
        <dbReference type="Proteomes" id="UP001156666"/>
    </source>
</evidence>
<protein>
    <recommendedName>
        <fullName evidence="3">Lipocalin-like domain-containing protein</fullName>
    </recommendedName>
</protein>
<gene>
    <name evidence="1" type="ORF">GCM10007940_08390</name>
</gene>
<evidence type="ECO:0000313" key="1">
    <source>
        <dbReference type="EMBL" id="GLR16224.1"/>
    </source>
</evidence>
<dbReference type="AlphaFoldDB" id="A0AA37SNB1"/>
<sequence length="127" mass="14535">MNKYANRIVFLLVVLLFGCNSDQKSGEALDLEGNWTIYEAYRNNDVTTTLEDGYFKFSDSLMETNILGSPISGKYILDGHNFTHESELPVTYEIDSYVTDSMELNTEIRGFKFKFLLHKTLDTIPSN</sequence>
<dbReference type="EMBL" id="BSOH01000005">
    <property type="protein sequence ID" value="GLR16224.1"/>
    <property type="molecule type" value="Genomic_DNA"/>
</dbReference>
<reference evidence="1" key="1">
    <citation type="journal article" date="2014" name="Int. J. Syst. Evol. Microbiol.">
        <title>Complete genome sequence of Corynebacterium casei LMG S-19264T (=DSM 44701T), isolated from a smear-ripened cheese.</title>
        <authorList>
            <consortium name="US DOE Joint Genome Institute (JGI-PGF)"/>
            <person name="Walter F."/>
            <person name="Albersmeier A."/>
            <person name="Kalinowski J."/>
            <person name="Ruckert C."/>
        </authorList>
    </citation>
    <scope>NUCLEOTIDE SEQUENCE</scope>
    <source>
        <strain evidence="1">NBRC 108769</strain>
    </source>
</reference>
<name>A0AA37SNB1_9BACT</name>
<dbReference type="PROSITE" id="PS51257">
    <property type="entry name" value="PROKAR_LIPOPROTEIN"/>
    <property type="match status" value="1"/>
</dbReference>